<dbReference type="AlphaFoldDB" id="A0A841RKG5"/>
<name>A0A841RKG5_9BACI</name>
<organism evidence="3 4">
    <name type="scientific">Gracilibacillus halotolerans</name>
    <dbReference type="NCBI Taxonomy" id="74386"/>
    <lineage>
        <taxon>Bacteria</taxon>
        <taxon>Bacillati</taxon>
        <taxon>Bacillota</taxon>
        <taxon>Bacilli</taxon>
        <taxon>Bacillales</taxon>
        <taxon>Bacillaceae</taxon>
        <taxon>Gracilibacillus</taxon>
    </lineage>
</organism>
<dbReference type="EMBL" id="JACHON010000001">
    <property type="protein sequence ID" value="MBB6511464.1"/>
    <property type="molecule type" value="Genomic_DNA"/>
</dbReference>
<dbReference type="GO" id="GO:0000902">
    <property type="term" value="P:cell morphogenesis"/>
    <property type="evidence" value="ECO:0007669"/>
    <property type="project" value="InterPro"/>
</dbReference>
<dbReference type="InterPro" id="IPR005646">
    <property type="entry name" value="FapA"/>
</dbReference>
<reference evidence="3 4" key="1">
    <citation type="submission" date="2020-08" db="EMBL/GenBank/DDBJ databases">
        <title>Genomic Encyclopedia of Type Strains, Phase IV (KMG-IV): sequencing the most valuable type-strain genomes for metagenomic binning, comparative biology and taxonomic classification.</title>
        <authorList>
            <person name="Goeker M."/>
        </authorList>
    </citation>
    <scope>NUCLEOTIDE SEQUENCE [LARGE SCALE GENOMIC DNA]</scope>
    <source>
        <strain evidence="3 4">DSM 11805</strain>
    </source>
</reference>
<protein>
    <recommendedName>
        <fullName evidence="2">Flagellar Assembly Protein A N-terminal region domain-containing protein</fullName>
    </recommendedName>
</protein>
<dbReference type="PANTHER" id="PTHR38032:SF1">
    <property type="entry name" value="RNA-BINDING PROTEIN KHPB N-TERMINAL DOMAIN-CONTAINING PROTEIN"/>
    <property type="match status" value="1"/>
</dbReference>
<gene>
    <name evidence="3" type="ORF">GGQ92_000231</name>
</gene>
<dbReference type="SUPFAM" id="SSF63848">
    <property type="entry name" value="Cell-division inhibitor MinC, C-terminal domain"/>
    <property type="match status" value="1"/>
</dbReference>
<dbReference type="InterPro" id="IPR046865">
    <property type="entry name" value="FapA_b_solenoid"/>
</dbReference>
<dbReference type="InterPro" id="IPR036145">
    <property type="entry name" value="MinC_C_sf"/>
</dbReference>
<accession>A0A841RKG5</accession>
<evidence type="ECO:0000313" key="4">
    <source>
        <dbReference type="Proteomes" id="UP000572212"/>
    </source>
</evidence>
<feature type="domain" description="Flagellar Assembly Protein A N-terminal region" evidence="2">
    <location>
        <begin position="7"/>
        <end position="172"/>
    </location>
</feature>
<keyword evidence="4" id="KW-1185">Reference proteome</keyword>
<dbReference type="PANTHER" id="PTHR38032">
    <property type="entry name" value="POLYMERASE-RELATED"/>
    <property type="match status" value="1"/>
</dbReference>
<feature type="coiled-coil region" evidence="1">
    <location>
        <begin position="374"/>
        <end position="408"/>
    </location>
</feature>
<dbReference type="RefSeq" id="WP_184243711.1">
    <property type="nucleotide sequence ID" value="NZ_BAAACU010000022.1"/>
</dbReference>
<dbReference type="InterPro" id="IPR027417">
    <property type="entry name" value="P-loop_NTPase"/>
</dbReference>
<dbReference type="SUPFAM" id="SSF52540">
    <property type="entry name" value="P-loop containing nucleoside triphosphate hydrolases"/>
    <property type="match status" value="1"/>
</dbReference>
<dbReference type="InterPro" id="IPR046866">
    <property type="entry name" value="FapA_N"/>
</dbReference>
<proteinExistence type="predicted"/>
<evidence type="ECO:0000313" key="3">
    <source>
        <dbReference type="EMBL" id="MBB6511464.1"/>
    </source>
</evidence>
<dbReference type="Proteomes" id="UP000572212">
    <property type="component" value="Unassembled WGS sequence"/>
</dbReference>
<keyword evidence="1" id="KW-0175">Coiled coil</keyword>
<evidence type="ECO:0000256" key="1">
    <source>
        <dbReference type="SAM" id="Coils"/>
    </source>
</evidence>
<evidence type="ECO:0000259" key="2">
    <source>
        <dbReference type="Pfam" id="PF20250"/>
    </source>
</evidence>
<dbReference type="Pfam" id="PF20250">
    <property type="entry name" value="FapA_N"/>
    <property type="match status" value="1"/>
</dbReference>
<sequence>MGEQNFKIIIGENGMKAELVLIDPESAFELDQEAIEVEIEKLNIVHGLKEWQQEDWREDLASNHKVLIAEGTPPVNGENGKFIRKINVPSMVSVDEKSSFRDVTVIPVVTTGELLGEIIPPTNGTDGRNILGNTLKAKPGKRVNIKAGKNVAYHEEIGTFTSTLNGQVSYLDNSIHVFPVYEVNDDLSLSTGNINFIGSVVIKGDVPSGFEVKADGDITIYGTVEASKLESNGNIFVSEGIAGMEKGYVTAKGDIETGYINQSYVEAGQRIRVKKAIMHSTCIAQNGVICENGSIIGGSTSTGNIVDVKNIGNVASTKTEVVFGAHKKKLEKANAIHKQLESWRENRQKLAIFGQRLQQKKNTLGLQPKEEAMLVKQKEMINKISQQLADLEVELEHYQSDIGNLADTKLIVRGNAFENVELHFGKYKRVLSREYNSVIAVLDQNEIIIRSIHDDQTL</sequence>
<dbReference type="Pfam" id="PF03961">
    <property type="entry name" value="FapA"/>
    <property type="match status" value="1"/>
</dbReference>
<comment type="caution">
    <text evidence="3">The sequence shown here is derived from an EMBL/GenBank/DDBJ whole genome shotgun (WGS) entry which is preliminary data.</text>
</comment>